<dbReference type="Gene3D" id="3.40.50.150">
    <property type="entry name" value="Vaccinia Virus protein VP39"/>
    <property type="match status" value="1"/>
</dbReference>
<dbReference type="Pfam" id="PF13649">
    <property type="entry name" value="Methyltransf_25"/>
    <property type="match status" value="1"/>
</dbReference>
<gene>
    <name evidence="2" type="ORF">OF850_14505</name>
</gene>
<dbReference type="GO" id="GO:0032259">
    <property type="term" value="P:methylation"/>
    <property type="evidence" value="ECO:0007669"/>
    <property type="project" value="UniProtKB-KW"/>
</dbReference>
<evidence type="ECO:0000259" key="1">
    <source>
        <dbReference type="Pfam" id="PF13649"/>
    </source>
</evidence>
<protein>
    <submittedName>
        <fullName evidence="2">Class I SAM-dependent methyltransferase</fullName>
    </submittedName>
</protein>
<dbReference type="SUPFAM" id="SSF53335">
    <property type="entry name" value="S-adenosyl-L-methionine-dependent methyltransferases"/>
    <property type="match status" value="1"/>
</dbReference>
<evidence type="ECO:0000313" key="2">
    <source>
        <dbReference type="EMBL" id="MCW8086845.1"/>
    </source>
</evidence>
<organism evidence="2 3">
    <name type="scientific">Sabulicella glaciei</name>
    <dbReference type="NCBI Taxonomy" id="2984948"/>
    <lineage>
        <taxon>Bacteria</taxon>
        <taxon>Pseudomonadati</taxon>
        <taxon>Pseudomonadota</taxon>
        <taxon>Alphaproteobacteria</taxon>
        <taxon>Acetobacterales</taxon>
        <taxon>Acetobacteraceae</taxon>
        <taxon>Sabulicella</taxon>
    </lineage>
</organism>
<keyword evidence="3" id="KW-1185">Reference proteome</keyword>
<dbReference type="InterPro" id="IPR041698">
    <property type="entry name" value="Methyltransf_25"/>
</dbReference>
<feature type="domain" description="Methyltransferase" evidence="1">
    <location>
        <begin position="58"/>
        <end position="142"/>
    </location>
</feature>
<sequence length="224" mass="23962">MSAMEPPALWPLVERVGARYAAAPAWSRGFVRGKLLSDPVTPALLRLAAGWGGLGRLVDLGCGRGQTGLALLLAGLAEEVTGLDLDPAKIRDATEAARDLPARFAVADLSVAEVPEADTAMMLDVLLQMEEATQLPLLRRIAGAARRRVLVRAFDPAAGWRAALGSAMEEAGRRIRRDGSHFRPMPLEALAAPFQEAGFRVQVAPCWGWTPLPNVLLVAERADS</sequence>
<dbReference type="InterPro" id="IPR029063">
    <property type="entry name" value="SAM-dependent_MTases_sf"/>
</dbReference>
<proteinExistence type="predicted"/>
<evidence type="ECO:0000313" key="3">
    <source>
        <dbReference type="Proteomes" id="UP001526430"/>
    </source>
</evidence>
<comment type="caution">
    <text evidence="2">The sequence shown here is derived from an EMBL/GenBank/DDBJ whole genome shotgun (WGS) entry which is preliminary data.</text>
</comment>
<keyword evidence="2" id="KW-0489">Methyltransferase</keyword>
<dbReference type="GO" id="GO:0008168">
    <property type="term" value="F:methyltransferase activity"/>
    <property type="evidence" value="ECO:0007669"/>
    <property type="project" value="UniProtKB-KW"/>
</dbReference>
<name>A0ABT3NXG0_9PROT</name>
<keyword evidence="2" id="KW-0808">Transferase</keyword>
<reference evidence="2 3" key="1">
    <citation type="submission" date="2022-10" db="EMBL/GenBank/DDBJ databases">
        <title>Roseococcus glaciei nov., sp. nov., isolated from glacier.</title>
        <authorList>
            <person name="Liu Q."/>
            <person name="Xin Y.-H."/>
        </authorList>
    </citation>
    <scope>NUCLEOTIDE SEQUENCE [LARGE SCALE GENOMIC DNA]</scope>
    <source>
        <strain evidence="2 3">MDT2-1-1</strain>
    </source>
</reference>
<dbReference type="EMBL" id="JAPFQI010000011">
    <property type="protein sequence ID" value="MCW8086845.1"/>
    <property type="molecule type" value="Genomic_DNA"/>
</dbReference>
<accession>A0ABT3NXG0</accession>
<dbReference type="Proteomes" id="UP001526430">
    <property type="component" value="Unassembled WGS sequence"/>
</dbReference>